<proteinExistence type="predicted"/>
<dbReference type="EMBL" id="KB822725">
    <property type="protein sequence ID" value="ETN36746.1"/>
    <property type="molecule type" value="Genomic_DNA"/>
</dbReference>
<evidence type="ECO:0000313" key="1">
    <source>
        <dbReference type="EMBL" id="ETN36746.1"/>
    </source>
</evidence>
<evidence type="ECO:0000313" key="2">
    <source>
        <dbReference type="Proteomes" id="UP000030752"/>
    </source>
</evidence>
<dbReference type="Gene3D" id="2.160.10.10">
    <property type="entry name" value="Hexapeptide repeat proteins"/>
    <property type="match status" value="1"/>
</dbReference>
<dbReference type="InParanoid" id="W2RJU3"/>
<name>W2RJU3_CYPE1</name>
<gene>
    <name evidence="1" type="ORF">HMPREF1541_09024</name>
</gene>
<reference evidence="1 2" key="1">
    <citation type="submission" date="2013-03" db="EMBL/GenBank/DDBJ databases">
        <title>The Genome Sequence of Phialophora europaea CBS 101466.</title>
        <authorList>
            <consortium name="The Broad Institute Genomics Platform"/>
            <person name="Cuomo C."/>
            <person name="de Hoog S."/>
            <person name="Gorbushina A."/>
            <person name="Walker B."/>
            <person name="Young S.K."/>
            <person name="Zeng Q."/>
            <person name="Gargeya S."/>
            <person name="Fitzgerald M."/>
            <person name="Haas B."/>
            <person name="Abouelleil A."/>
            <person name="Allen A.W."/>
            <person name="Alvarado L."/>
            <person name="Arachchi H.M."/>
            <person name="Berlin A.M."/>
            <person name="Chapman S.B."/>
            <person name="Gainer-Dewar J."/>
            <person name="Goldberg J."/>
            <person name="Griggs A."/>
            <person name="Gujja S."/>
            <person name="Hansen M."/>
            <person name="Howarth C."/>
            <person name="Imamovic A."/>
            <person name="Ireland A."/>
            <person name="Larimer J."/>
            <person name="McCowan C."/>
            <person name="Murphy C."/>
            <person name="Pearson M."/>
            <person name="Poon T.W."/>
            <person name="Priest M."/>
            <person name="Roberts A."/>
            <person name="Saif S."/>
            <person name="Shea T."/>
            <person name="Sisk P."/>
            <person name="Sykes S."/>
            <person name="Wortman J."/>
            <person name="Nusbaum C."/>
            <person name="Birren B."/>
        </authorList>
    </citation>
    <scope>NUCLEOTIDE SEQUENCE [LARGE SCALE GENOMIC DNA]</scope>
    <source>
        <strain evidence="1 2">CBS 101466</strain>
    </source>
</reference>
<dbReference type="SUPFAM" id="SSF51161">
    <property type="entry name" value="Trimeric LpxA-like enzymes"/>
    <property type="match status" value="1"/>
</dbReference>
<keyword evidence="2" id="KW-1185">Reference proteome</keyword>
<dbReference type="OrthoDB" id="25818at2759"/>
<dbReference type="GeneID" id="19976363"/>
<dbReference type="HOGENOM" id="CLU_1402375_0_0_1"/>
<accession>W2RJU3</accession>
<protein>
    <submittedName>
        <fullName evidence="1">Uncharacterized protein</fullName>
    </submittedName>
</protein>
<dbReference type="Proteomes" id="UP000030752">
    <property type="component" value="Unassembled WGS sequence"/>
</dbReference>
<dbReference type="GO" id="GO:0008374">
    <property type="term" value="F:O-acyltransferase activity"/>
    <property type="evidence" value="ECO:0007669"/>
    <property type="project" value="TreeGrafter"/>
</dbReference>
<dbReference type="VEuPathDB" id="FungiDB:HMPREF1541_09024"/>
<dbReference type="eggNOG" id="KOG4750">
    <property type="taxonomic scope" value="Eukaryota"/>
</dbReference>
<dbReference type="STRING" id="1220924.W2RJU3"/>
<dbReference type="AlphaFoldDB" id="W2RJU3"/>
<organism evidence="1 2">
    <name type="scientific">Cyphellophora europaea (strain CBS 101466)</name>
    <name type="common">Phialophora europaea</name>
    <dbReference type="NCBI Taxonomy" id="1220924"/>
    <lineage>
        <taxon>Eukaryota</taxon>
        <taxon>Fungi</taxon>
        <taxon>Dikarya</taxon>
        <taxon>Ascomycota</taxon>
        <taxon>Pezizomycotina</taxon>
        <taxon>Eurotiomycetes</taxon>
        <taxon>Chaetothyriomycetidae</taxon>
        <taxon>Chaetothyriales</taxon>
        <taxon>Cyphellophoraceae</taxon>
        <taxon>Cyphellophora</taxon>
    </lineage>
</organism>
<dbReference type="InterPro" id="IPR051159">
    <property type="entry name" value="Hexapeptide_acetyltransf"/>
</dbReference>
<dbReference type="RefSeq" id="XP_008721564.1">
    <property type="nucleotide sequence ID" value="XM_008723342.1"/>
</dbReference>
<dbReference type="InterPro" id="IPR011004">
    <property type="entry name" value="Trimer_LpxA-like_sf"/>
</dbReference>
<sequence>MSEDVERNRMLRSVSYHHLDRTLAMDRKRCERALEHFNDALKIDSAIGDEEAQNLLWRVLDPSRDPLSHYASYPKERGDLSQDVVVERGFSCSYGYNLILESGVYVDRDVFIDDAASVSIGARSWIGHGARILTSLPILRSGHATTTNVTRLAMAVIIEAEVVLGQGVVIYPGVTLARGTVVEPASVIKATPSV</sequence>
<dbReference type="PANTHER" id="PTHR23416:SF76">
    <property type="entry name" value="ZN(II)2CYS6 TRANSCRIPTION FACTOR (EUROFUNG)"/>
    <property type="match status" value="1"/>
</dbReference>
<dbReference type="PANTHER" id="PTHR23416">
    <property type="entry name" value="SIALIC ACID SYNTHASE-RELATED"/>
    <property type="match status" value="1"/>
</dbReference>